<evidence type="ECO:0000313" key="3">
    <source>
        <dbReference type="Proteomes" id="UP001228636"/>
    </source>
</evidence>
<dbReference type="InterPro" id="IPR046109">
    <property type="entry name" value="DUF6046"/>
</dbReference>
<protein>
    <submittedName>
        <fullName evidence="2">DUF6046 domain-containing protein</fullName>
    </submittedName>
</protein>
<dbReference type="RefSeq" id="WP_261972828.1">
    <property type="nucleotide sequence ID" value="NZ_CP103460.1"/>
</dbReference>
<reference evidence="2 3" key="1">
    <citation type="journal article" date="2014" name="Int. J. Syst. Evol. Microbiol.">
        <title>Complete genome sequence of Corynebacterium casei LMG S-19264T (=DSM 44701T), isolated from a smear-ripened cheese.</title>
        <authorList>
            <consortium name="US DOE Joint Genome Institute (JGI-PGF)"/>
            <person name="Walter F."/>
            <person name="Albersmeier A."/>
            <person name="Kalinowski J."/>
            <person name="Ruckert C."/>
        </authorList>
    </citation>
    <scope>NUCLEOTIDE SEQUENCE [LARGE SCALE GENOMIC DNA]</scope>
    <source>
        <strain evidence="2 3">CECT 8670</strain>
    </source>
</reference>
<feature type="domain" description="DUF6046" evidence="1">
    <location>
        <begin position="86"/>
        <end position="204"/>
    </location>
</feature>
<name>A0AAJ1R0S5_9FLAO</name>
<accession>A0AAJ1R0S5</accession>
<dbReference type="Pfam" id="PF19512">
    <property type="entry name" value="DUF6046"/>
    <property type="match status" value="1"/>
</dbReference>
<dbReference type="EMBL" id="JAUFQH010000022">
    <property type="protein sequence ID" value="MDN3621348.1"/>
    <property type="molecule type" value="Genomic_DNA"/>
</dbReference>
<comment type="caution">
    <text evidence="2">The sequence shown here is derived from an EMBL/GenBank/DDBJ whole genome shotgun (WGS) entry which is preliminary data.</text>
</comment>
<dbReference type="Proteomes" id="UP001228636">
    <property type="component" value="Unassembled WGS sequence"/>
</dbReference>
<proteinExistence type="predicted"/>
<evidence type="ECO:0000259" key="1">
    <source>
        <dbReference type="Pfam" id="PF19512"/>
    </source>
</evidence>
<sequence length="205" mass="23411">MAFKVNIPELFKSHFGFDVKVAALKELIGGVDAKDISVTEGRDKMVNGVPVDRYSAMGTPIFDYIKVEKGNYYDWDGKLKTIDEYQFPYECVVELNQPSIIEETYLKGRRSGSVKEIIGLDDFYITIRGFIINYETSNYPTDVVNQFIKLISTPAALNIESPFLSLFDINEMVIFDRNIPQIEGSLHYQPFTLMCKSNIPYTLEV</sequence>
<gene>
    <name evidence="2" type="ORF">QWY81_17910</name>
</gene>
<evidence type="ECO:0000313" key="2">
    <source>
        <dbReference type="EMBL" id="MDN3621348.1"/>
    </source>
</evidence>
<dbReference type="AlphaFoldDB" id="A0AAJ1R0S5"/>
<organism evidence="2 3">
    <name type="scientific">Polaribacter sejongensis</name>
    <dbReference type="NCBI Taxonomy" id="985043"/>
    <lineage>
        <taxon>Bacteria</taxon>
        <taxon>Pseudomonadati</taxon>
        <taxon>Bacteroidota</taxon>
        <taxon>Flavobacteriia</taxon>
        <taxon>Flavobacteriales</taxon>
        <taxon>Flavobacteriaceae</taxon>
    </lineage>
</organism>